<evidence type="ECO:0000313" key="4">
    <source>
        <dbReference type="Proteomes" id="UP000003457"/>
    </source>
</evidence>
<feature type="domain" description="Aminoglycoside phosphotransferase" evidence="2">
    <location>
        <begin position="162"/>
        <end position="293"/>
    </location>
</feature>
<dbReference type="Pfam" id="PF01636">
    <property type="entry name" value="APH"/>
    <property type="match status" value="1"/>
</dbReference>
<evidence type="ECO:0000313" key="3">
    <source>
        <dbReference type="EMBL" id="EFO77556.1"/>
    </source>
</evidence>
<accession>A0AB72Z0A9</accession>
<feature type="compositionally biased region" description="Polar residues" evidence="1">
    <location>
        <begin position="368"/>
        <end position="377"/>
    </location>
</feature>
<organism evidence="3 4">
    <name type="scientific">Bifidobacterium dentium JCVIHMP022</name>
    <dbReference type="NCBI Taxonomy" id="553191"/>
    <lineage>
        <taxon>Bacteria</taxon>
        <taxon>Bacillati</taxon>
        <taxon>Actinomycetota</taxon>
        <taxon>Actinomycetes</taxon>
        <taxon>Bifidobacteriales</taxon>
        <taxon>Bifidobacteriaceae</taxon>
        <taxon>Bifidobacterium</taxon>
    </lineage>
</organism>
<dbReference type="SUPFAM" id="SSF56112">
    <property type="entry name" value="Protein kinase-like (PK-like)"/>
    <property type="match status" value="1"/>
</dbReference>
<proteinExistence type="predicted"/>
<dbReference type="Proteomes" id="UP000003457">
    <property type="component" value="Unassembled WGS sequence"/>
</dbReference>
<name>A0AB72Z0A9_9BIFI</name>
<dbReference type="AlphaFoldDB" id="A0AB72Z0A9"/>
<dbReference type="Gene3D" id="3.90.1200.10">
    <property type="match status" value="1"/>
</dbReference>
<comment type="caution">
    <text evidence="3">The sequence shown here is derived from an EMBL/GenBank/DDBJ whole genome shotgun (WGS) entry which is preliminary data.</text>
</comment>
<feature type="region of interest" description="Disordered" evidence="1">
    <location>
        <begin position="344"/>
        <end position="425"/>
    </location>
</feature>
<evidence type="ECO:0000259" key="2">
    <source>
        <dbReference type="Pfam" id="PF01636"/>
    </source>
</evidence>
<evidence type="ECO:0000256" key="1">
    <source>
        <dbReference type="SAM" id="MobiDB-lite"/>
    </source>
</evidence>
<reference evidence="3 4" key="1">
    <citation type="submission" date="2010-10" db="EMBL/GenBank/DDBJ databases">
        <authorList>
            <person name="Durkin A.S."/>
            <person name="Madupu R."/>
            <person name="Torralba M."/>
            <person name="Gillis M."/>
            <person name="Methe B."/>
            <person name="Sutton G."/>
            <person name="Nelson K.E."/>
        </authorList>
    </citation>
    <scope>NUCLEOTIDE SEQUENCE [LARGE SCALE GENOMIC DNA]</scope>
    <source>
        <strain evidence="3 4">JCVIHMP022</strain>
    </source>
</reference>
<dbReference type="InterPro" id="IPR002575">
    <property type="entry name" value="Aminoglycoside_PTrfase"/>
</dbReference>
<feature type="region of interest" description="Disordered" evidence="1">
    <location>
        <begin position="523"/>
        <end position="547"/>
    </location>
</feature>
<gene>
    <name evidence="3" type="ORF">HMPREF9003_0562</name>
</gene>
<dbReference type="InterPro" id="IPR011009">
    <property type="entry name" value="Kinase-like_dom_sf"/>
</dbReference>
<sequence>MHPRMPWRSSTSASRCCFTPLRLMCISVDLVTERSKLMMAALTSAAMPNIAVAGVRGSEQTNSTDEGCGIDHAVVQDAAGKLYDVFASNTVAGRKRLAGRVRAAQTLHQARELAGLGFDLDHVIAFSNGDLERSATGDTTVMVAMHHVGQARSLDLLTLDDCAGVGTALGAIHRLRPTFLQEAKYPAFTTGQIRAQLTAWIKRLRQAGHVPSEITTSWSNILETDGLWSFTTCPVHGGFHDGDFLFSGSSITAITNWQDMQMNDPARDLAWIFAKLDENHRNAVLSSYGRMLGNRLDDLIMLRANLWLQMEQVGDFISALNQADSAKIMQFKAQVERLAHQLGVATAKTRTQSAPRPQDDRNGDRPPSTITVGTLLNESERRREAAQRSLINDDTGETDVTGERHIEATSEVEDDSTGEFDVTGNLDQTGSAQIQASGDSVDDATEAFDVTGGQHADNGPAAPISTFIPEHSAKELHDTMPSSATIVINGPAGDDDTNEQTIPQEHSDAATMIIPLLQRDEATMQQAQARIDGQDVSDATGGNPQVQ</sequence>
<dbReference type="EMBL" id="AEHJ01000027">
    <property type="protein sequence ID" value="EFO77556.1"/>
    <property type="molecule type" value="Genomic_DNA"/>
</dbReference>
<protein>
    <recommendedName>
        <fullName evidence="2">Aminoglycoside phosphotransferase domain-containing protein</fullName>
    </recommendedName>
</protein>